<evidence type="ECO:0000313" key="3">
    <source>
        <dbReference type="Proteomes" id="UP001212152"/>
    </source>
</evidence>
<gene>
    <name evidence="2" type="ORF">HDU87_005780</name>
</gene>
<evidence type="ECO:0000256" key="1">
    <source>
        <dbReference type="SAM" id="SignalP"/>
    </source>
</evidence>
<evidence type="ECO:0000313" key="2">
    <source>
        <dbReference type="EMBL" id="KAJ3175786.1"/>
    </source>
</evidence>
<feature type="signal peptide" evidence="1">
    <location>
        <begin position="1"/>
        <end position="21"/>
    </location>
</feature>
<proteinExistence type="predicted"/>
<reference evidence="2" key="1">
    <citation type="submission" date="2020-05" db="EMBL/GenBank/DDBJ databases">
        <title>Phylogenomic resolution of chytrid fungi.</title>
        <authorList>
            <person name="Stajich J.E."/>
            <person name="Amses K."/>
            <person name="Simmons R."/>
            <person name="Seto K."/>
            <person name="Myers J."/>
            <person name="Bonds A."/>
            <person name="Quandt C.A."/>
            <person name="Barry K."/>
            <person name="Liu P."/>
            <person name="Grigoriev I."/>
            <person name="Longcore J.E."/>
            <person name="James T.Y."/>
        </authorList>
    </citation>
    <scope>NUCLEOTIDE SEQUENCE</scope>
    <source>
        <strain evidence="2">JEL0379</strain>
    </source>
</reference>
<keyword evidence="3" id="KW-1185">Reference proteome</keyword>
<sequence length="243" mass="26325">MHIQAAFLLPQLLLTAVVVSGSRTDWNWWRTPPSAPLFFVNTPTAELDIDVGNVTATWKTSVLTGNTYYKITAEGTFWTGTEEADAVCFYKSNGTATVNMCDSQSSSNYGFYSLELGLQCGSSSYWPALFWTGAVGNAACPAYANSPNTVYTTYIYRNTSSTAAIDFFVRNKDSATKTWGVNSTLGGALIYRRGITIKLYQAQSPATVTATTTQTTTATRSMNVYNIAGGWGRDLSATSMPTV</sequence>
<organism evidence="2 3">
    <name type="scientific">Geranomyces variabilis</name>
    <dbReference type="NCBI Taxonomy" id="109894"/>
    <lineage>
        <taxon>Eukaryota</taxon>
        <taxon>Fungi</taxon>
        <taxon>Fungi incertae sedis</taxon>
        <taxon>Chytridiomycota</taxon>
        <taxon>Chytridiomycota incertae sedis</taxon>
        <taxon>Chytridiomycetes</taxon>
        <taxon>Spizellomycetales</taxon>
        <taxon>Powellomycetaceae</taxon>
        <taxon>Geranomyces</taxon>
    </lineage>
</organism>
<protein>
    <submittedName>
        <fullName evidence="2">Uncharacterized protein</fullName>
    </submittedName>
</protein>
<dbReference type="Proteomes" id="UP001212152">
    <property type="component" value="Unassembled WGS sequence"/>
</dbReference>
<name>A0AAD5THK0_9FUNG</name>
<accession>A0AAD5THK0</accession>
<feature type="chain" id="PRO_5042232210" evidence="1">
    <location>
        <begin position="22"/>
        <end position="243"/>
    </location>
</feature>
<keyword evidence="1" id="KW-0732">Signal</keyword>
<comment type="caution">
    <text evidence="2">The sequence shown here is derived from an EMBL/GenBank/DDBJ whole genome shotgun (WGS) entry which is preliminary data.</text>
</comment>
<dbReference type="EMBL" id="JADGJQ010000048">
    <property type="protein sequence ID" value="KAJ3175786.1"/>
    <property type="molecule type" value="Genomic_DNA"/>
</dbReference>
<dbReference type="AlphaFoldDB" id="A0AAD5THK0"/>